<dbReference type="STRING" id="153721.MYP_5028"/>
<name>A0A098LN96_9BACT</name>
<dbReference type="InterPro" id="IPR012337">
    <property type="entry name" value="RNaseH-like_sf"/>
</dbReference>
<evidence type="ECO:0000313" key="2">
    <source>
        <dbReference type="EMBL" id="GAL87797.1"/>
    </source>
</evidence>
<dbReference type="GO" id="GO:0003676">
    <property type="term" value="F:nucleic acid binding"/>
    <property type="evidence" value="ECO:0007669"/>
    <property type="project" value="InterPro"/>
</dbReference>
<sequence length="376" mass="43280">MSSYIGHEYRSIQNESLQLYEILEEHKNLKRTVMILFKVWLALAAFIKPLLKKTDNEIFINQLQKLFTILPKKTVLKLTGISINSFYYRIHKLKTQCSLSPVSLCLKRHPLQLAVKEVNIMKVLFSDIRFACWPVSSIAHYARRNGLLFASLSTWYKYSALLGFKRRFPKPEEKTKGIVSTRPNQFLHVDTTFYTLPNGIKTAITFVSDNFSRKILGWSVSEKHGADNVKAALYMAIQTIQKFHPEHICATLVADGGSENHAVCIEELITSTPHPEITKVIALKDIAFSNSPIEAVNKIMKRYIRHDLPQSFKELLNCIIRSIEDYNIFRPHYALNGLTPIEAYTQKLPNMDFSEQIRQAKAMRLEQNRKSTCPKC</sequence>
<dbReference type="GO" id="GO:0015074">
    <property type="term" value="P:DNA integration"/>
    <property type="evidence" value="ECO:0007669"/>
    <property type="project" value="InterPro"/>
</dbReference>
<dbReference type="InterPro" id="IPR001584">
    <property type="entry name" value="Integrase_cat-core"/>
</dbReference>
<dbReference type="Proteomes" id="UP000030185">
    <property type="component" value="Unassembled WGS sequence"/>
</dbReference>
<dbReference type="SUPFAM" id="SSF53098">
    <property type="entry name" value="Ribonuclease H-like"/>
    <property type="match status" value="1"/>
</dbReference>
<dbReference type="InterPro" id="IPR050900">
    <property type="entry name" value="Transposase_IS3/IS150/IS904"/>
</dbReference>
<dbReference type="InterPro" id="IPR036397">
    <property type="entry name" value="RNaseH_sf"/>
</dbReference>
<protein>
    <submittedName>
        <fullName evidence="2">Transposase</fullName>
    </submittedName>
</protein>
<dbReference type="AlphaFoldDB" id="A0A098LN96"/>
<organism evidence="2 3">
    <name type="scientific">Sporocytophaga myxococcoides</name>
    <dbReference type="NCBI Taxonomy" id="153721"/>
    <lineage>
        <taxon>Bacteria</taxon>
        <taxon>Pseudomonadati</taxon>
        <taxon>Bacteroidota</taxon>
        <taxon>Cytophagia</taxon>
        <taxon>Cytophagales</taxon>
        <taxon>Cytophagaceae</taxon>
        <taxon>Sporocytophaga</taxon>
    </lineage>
</organism>
<gene>
    <name evidence="2" type="ORF">MYP_5028</name>
</gene>
<comment type="caution">
    <text evidence="2">The sequence shown here is derived from an EMBL/GenBank/DDBJ whole genome shotgun (WGS) entry which is preliminary data.</text>
</comment>
<dbReference type="eggNOG" id="COG2801">
    <property type="taxonomic scope" value="Bacteria"/>
</dbReference>
<dbReference type="PROSITE" id="PS50994">
    <property type="entry name" value="INTEGRASE"/>
    <property type="match status" value="1"/>
</dbReference>
<dbReference type="EMBL" id="BBLT01000020">
    <property type="protein sequence ID" value="GAL87797.1"/>
    <property type="molecule type" value="Genomic_DNA"/>
</dbReference>
<reference evidence="2 3" key="1">
    <citation type="submission" date="2014-09" db="EMBL/GenBank/DDBJ databases">
        <title>Sporocytophaga myxococcoides PG-01 genome sequencing.</title>
        <authorList>
            <person name="Liu L."/>
            <person name="Gao P.J."/>
            <person name="Chen G.J."/>
            <person name="Wang L.S."/>
        </authorList>
    </citation>
    <scope>NUCLEOTIDE SEQUENCE [LARGE SCALE GENOMIC DNA]</scope>
    <source>
        <strain evidence="2 3">PG-01</strain>
    </source>
</reference>
<feature type="domain" description="Integrase catalytic" evidence="1">
    <location>
        <begin position="179"/>
        <end position="348"/>
    </location>
</feature>
<evidence type="ECO:0000313" key="3">
    <source>
        <dbReference type="Proteomes" id="UP000030185"/>
    </source>
</evidence>
<dbReference type="PANTHER" id="PTHR46889">
    <property type="entry name" value="TRANSPOSASE INSF FOR INSERTION SEQUENCE IS3B-RELATED"/>
    <property type="match status" value="1"/>
</dbReference>
<keyword evidence="3" id="KW-1185">Reference proteome</keyword>
<evidence type="ECO:0000259" key="1">
    <source>
        <dbReference type="PROSITE" id="PS50994"/>
    </source>
</evidence>
<proteinExistence type="predicted"/>
<dbReference type="Gene3D" id="3.30.420.10">
    <property type="entry name" value="Ribonuclease H-like superfamily/Ribonuclease H"/>
    <property type="match status" value="1"/>
</dbReference>
<accession>A0A098LN96</accession>
<dbReference type="PANTHER" id="PTHR46889:SF4">
    <property type="entry name" value="TRANSPOSASE INSO FOR INSERTION SEQUENCE ELEMENT IS911B-RELATED"/>
    <property type="match status" value="1"/>
</dbReference>